<comment type="caution">
    <text evidence="1">The sequence shown here is derived from an EMBL/GenBank/DDBJ whole genome shotgun (WGS) entry which is preliminary data.</text>
</comment>
<dbReference type="Pfam" id="PF09673">
    <property type="entry name" value="TrbC_Ftype"/>
    <property type="match status" value="1"/>
</dbReference>
<evidence type="ECO:0000313" key="2">
    <source>
        <dbReference type="Proteomes" id="UP000555448"/>
    </source>
</evidence>
<proteinExistence type="predicted"/>
<keyword evidence="2" id="KW-1185">Reference proteome</keyword>
<name>A0A7W7NYJ8_9SPHN</name>
<dbReference type="Proteomes" id="UP000555448">
    <property type="component" value="Unassembled WGS sequence"/>
</dbReference>
<organism evidence="1 2">
    <name type="scientific">Novosphingobium chloroacetimidivorans</name>
    <dbReference type="NCBI Taxonomy" id="1428314"/>
    <lineage>
        <taxon>Bacteria</taxon>
        <taxon>Pseudomonadati</taxon>
        <taxon>Pseudomonadota</taxon>
        <taxon>Alphaproteobacteria</taxon>
        <taxon>Sphingomonadales</taxon>
        <taxon>Sphingomonadaceae</taxon>
        <taxon>Novosphingobium</taxon>
    </lineage>
</organism>
<reference evidence="1 2" key="1">
    <citation type="submission" date="2020-08" db="EMBL/GenBank/DDBJ databases">
        <title>Functional genomics of gut bacteria from endangered species of beetles.</title>
        <authorList>
            <person name="Carlos-Shanley C."/>
        </authorList>
    </citation>
    <scope>NUCLEOTIDE SEQUENCE [LARGE SCALE GENOMIC DNA]</scope>
    <source>
        <strain evidence="1 2">S00245</strain>
    </source>
</reference>
<protein>
    <submittedName>
        <fullName evidence="1">Conjugal transfer pilus assembly protein TrbC</fullName>
    </submittedName>
</protein>
<dbReference type="AlphaFoldDB" id="A0A7W7NYJ8"/>
<dbReference type="EMBL" id="JACHLR010000024">
    <property type="protein sequence ID" value="MBB4860539.1"/>
    <property type="molecule type" value="Genomic_DNA"/>
</dbReference>
<evidence type="ECO:0000313" key="1">
    <source>
        <dbReference type="EMBL" id="MBB4860539.1"/>
    </source>
</evidence>
<dbReference type="InterPro" id="IPR014113">
    <property type="entry name" value="T4SS_TrbC_subgr"/>
</dbReference>
<sequence>MVRKHLLAIGGALGLGLVSAGLAQTIEGLDLGAIQSRAVEQARDAEAFLSAVSDRGKDARDEARQTVDESLAAVKAIDPTKLPKVGEAGAIDLDEMVSGAQGSLDNPRSAPLFIAFASLSMPEDSLKQMIADVHKAGGVVVFRGLPGNNGRMFAAAMRRVVSQDASGNVAIDPRLFRAFDIKAVPTYVAVSTGFTPCDDFACKSRVPPFDRVTGNVTVQYALESLAQAKGPGAPVAGAALANLVRHD</sequence>
<dbReference type="InterPro" id="IPR019106">
    <property type="entry name" value="T4SS_TrbC"/>
</dbReference>
<accession>A0A7W7NYJ8</accession>
<dbReference type="RefSeq" id="WP_184249503.1">
    <property type="nucleotide sequence ID" value="NZ_JACHLR010000024.1"/>
</dbReference>
<dbReference type="NCBIfam" id="TIGR02742">
    <property type="entry name" value="TrbC_Ftype"/>
    <property type="match status" value="1"/>
</dbReference>
<gene>
    <name evidence="1" type="ORF">HNO88_003883</name>
</gene>